<accession>A0ABT0NAW5</accession>
<protein>
    <submittedName>
        <fullName evidence="3">Tol-pal system-associated acyl-CoA thioesterase</fullName>
    </submittedName>
</protein>
<proteinExistence type="inferred from homology"/>
<dbReference type="RefSeq" id="WP_248937698.1">
    <property type="nucleotide sequence ID" value="NZ_JAKIKT010000008.1"/>
</dbReference>
<comment type="caution">
    <text evidence="3">The sequence shown here is derived from an EMBL/GenBank/DDBJ whole genome shotgun (WGS) entry which is preliminary data.</text>
</comment>
<dbReference type="NCBIfam" id="TIGR00051">
    <property type="entry name" value="YbgC/FadM family acyl-CoA thioesterase"/>
    <property type="match status" value="1"/>
</dbReference>
<dbReference type="InterPro" id="IPR029069">
    <property type="entry name" value="HotDog_dom_sf"/>
</dbReference>
<dbReference type="Pfam" id="PF13279">
    <property type="entry name" value="4HBT_2"/>
    <property type="match status" value="1"/>
</dbReference>
<dbReference type="Gene3D" id="3.10.129.10">
    <property type="entry name" value="Hotdog Thioesterase"/>
    <property type="match status" value="1"/>
</dbReference>
<dbReference type="NCBIfam" id="TIGR02799">
    <property type="entry name" value="thio_ybgC"/>
    <property type="match status" value="1"/>
</dbReference>
<reference evidence="3 4" key="1">
    <citation type="submission" date="2022-01" db="EMBL/GenBank/DDBJ databases">
        <title>Whole genome-based taxonomy of the Shewanellaceae.</title>
        <authorList>
            <person name="Martin-Rodriguez A.J."/>
        </authorList>
    </citation>
    <scope>NUCLEOTIDE SEQUENCE [LARGE SCALE GENOMIC DNA]</scope>
    <source>
        <strain evidence="3 4">DSM 21332</strain>
    </source>
</reference>
<keyword evidence="2" id="KW-0378">Hydrolase</keyword>
<organism evidence="3 4">
    <name type="scientific">Shewanella corallii</name>
    <dbReference type="NCBI Taxonomy" id="560080"/>
    <lineage>
        <taxon>Bacteria</taxon>
        <taxon>Pseudomonadati</taxon>
        <taxon>Pseudomonadota</taxon>
        <taxon>Gammaproteobacteria</taxon>
        <taxon>Alteromonadales</taxon>
        <taxon>Shewanellaceae</taxon>
        <taxon>Shewanella</taxon>
    </lineage>
</organism>
<dbReference type="PIRSF" id="PIRSF003230">
    <property type="entry name" value="YbgC"/>
    <property type="match status" value="1"/>
</dbReference>
<dbReference type="EMBL" id="JAKIKT010000008">
    <property type="protein sequence ID" value="MCL2915609.1"/>
    <property type="molecule type" value="Genomic_DNA"/>
</dbReference>
<name>A0ABT0NAW5_9GAMM</name>
<dbReference type="Proteomes" id="UP001202831">
    <property type="component" value="Unassembled WGS sequence"/>
</dbReference>
<dbReference type="InterPro" id="IPR014166">
    <property type="entry name" value="Tol-Pal_acyl-CoA_thioesterase"/>
</dbReference>
<comment type="similarity">
    <text evidence="1">Belongs to the 4-hydroxybenzoyl-CoA thioesterase family.</text>
</comment>
<evidence type="ECO:0000256" key="2">
    <source>
        <dbReference type="ARBA" id="ARBA00022801"/>
    </source>
</evidence>
<evidence type="ECO:0000256" key="1">
    <source>
        <dbReference type="ARBA" id="ARBA00005953"/>
    </source>
</evidence>
<sequence length="132" mass="15301">MFHWPISVYYEDTDAGGVVYHANYLKFFERARTEWLKAMGIGQTELLAEDIAFVVSHADINFRRPARFEQELEVVSEITMLKKATLKFHQRLLDTDGQCYCEAEITVACVQLSRMKPHAIPPFIVQEFQSAR</sequence>
<evidence type="ECO:0000313" key="3">
    <source>
        <dbReference type="EMBL" id="MCL2915609.1"/>
    </source>
</evidence>
<dbReference type="SUPFAM" id="SSF54637">
    <property type="entry name" value="Thioesterase/thiol ester dehydrase-isomerase"/>
    <property type="match status" value="1"/>
</dbReference>
<dbReference type="InterPro" id="IPR050563">
    <property type="entry name" value="4-hydroxybenzoyl-CoA_TE"/>
</dbReference>
<evidence type="ECO:0000313" key="4">
    <source>
        <dbReference type="Proteomes" id="UP001202831"/>
    </source>
</evidence>
<dbReference type="PANTHER" id="PTHR31793">
    <property type="entry name" value="4-HYDROXYBENZOYL-COA THIOESTERASE FAMILY MEMBER"/>
    <property type="match status" value="1"/>
</dbReference>
<gene>
    <name evidence="3" type="primary">ybgC</name>
    <name evidence="3" type="ORF">L2725_17800</name>
</gene>
<keyword evidence="4" id="KW-1185">Reference proteome</keyword>
<dbReference type="PANTHER" id="PTHR31793:SF37">
    <property type="entry name" value="ACYL-COA THIOESTER HYDROLASE YBGC"/>
    <property type="match status" value="1"/>
</dbReference>
<dbReference type="InterPro" id="IPR006684">
    <property type="entry name" value="YbgC/YbaW"/>
</dbReference>
<dbReference type="CDD" id="cd00586">
    <property type="entry name" value="4HBT"/>
    <property type="match status" value="1"/>
</dbReference>